<feature type="region of interest" description="Disordered" evidence="1">
    <location>
        <begin position="124"/>
        <end position="143"/>
    </location>
</feature>
<proteinExistence type="predicted"/>
<evidence type="ECO:0000313" key="2">
    <source>
        <dbReference type="EMBL" id="KAF9598619.1"/>
    </source>
</evidence>
<dbReference type="EMBL" id="JADFTS010000007">
    <property type="protein sequence ID" value="KAF9598619.1"/>
    <property type="molecule type" value="Genomic_DNA"/>
</dbReference>
<gene>
    <name evidence="2" type="ORF">IFM89_028288</name>
</gene>
<dbReference type="AlphaFoldDB" id="A0A835HFV8"/>
<evidence type="ECO:0000256" key="1">
    <source>
        <dbReference type="SAM" id="MobiDB-lite"/>
    </source>
</evidence>
<comment type="caution">
    <text evidence="2">The sequence shown here is derived from an EMBL/GenBank/DDBJ whole genome shotgun (WGS) entry which is preliminary data.</text>
</comment>
<organism evidence="2 3">
    <name type="scientific">Coptis chinensis</name>
    <dbReference type="NCBI Taxonomy" id="261450"/>
    <lineage>
        <taxon>Eukaryota</taxon>
        <taxon>Viridiplantae</taxon>
        <taxon>Streptophyta</taxon>
        <taxon>Embryophyta</taxon>
        <taxon>Tracheophyta</taxon>
        <taxon>Spermatophyta</taxon>
        <taxon>Magnoliopsida</taxon>
        <taxon>Ranunculales</taxon>
        <taxon>Ranunculaceae</taxon>
        <taxon>Coptidoideae</taxon>
        <taxon>Coptis</taxon>
    </lineage>
</organism>
<dbReference type="OrthoDB" id="1697430at2759"/>
<name>A0A835HFV8_9MAGN</name>
<evidence type="ECO:0000313" key="3">
    <source>
        <dbReference type="Proteomes" id="UP000631114"/>
    </source>
</evidence>
<dbReference type="Proteomes" id="UP000631114">
    <property type="component" value="Unassembled WGS sequence"/>
</dbReference>
<keyword evidence="3" id="KW-1185">Reference proteome</keyword>
<reference evidence="2 3" key="1">
    <citation type="submission" date="2020-10" db="EMBL/GenBank/DDBJ databases">
        <title>The Coptis chinensis genome and diversification of protoberbering-type alkaloids.</title>
        <authorList>
            <person name="Wang B."/>
            <person name="Shu S."/>
            <person name="Song C."/>
            <person name="Liu Y."/>
        </authorList>
    </citation>
    <scope>NUCLEOTIDE SEQUENCE [LARGE SCALE GENOMIC DNA]</scope>
    <source>
        <strain evidence="2">HL-2020</strain>
        <tissue evidence="2">Leaf</tissue>
    </source>
</reference>
<sequence>MDPHVPEDVKEKTVLAVNKSNKKRKTASLVGVVDVDTPNSNILPVDLSSLHQTTLPAICDKKDKDQVDRALAHSFFDKNIAFNVIQSQSFLDFYKALSDYGSGYKVPSYLTLRTKELPEYEERNEEQNVALGNSTGATTPASAPTPDDIIFDNLFGHIHQ</sequence>
<protein>
    <submittedName>
        <fullName evidence="2">Uncharacterized protein</fullName>
    </submittedName>
</protein>
<accession>A0A835HFV8</accession>